<keyword evidence="5" id="KW-1185">Reference proteome</keyword>
<comment type="similarity">
    <text evidence="1">Belongs to the fantastic four family.</text>
</comment>
<dbReference type="Pfam" id="PF11250">
    <property type="entry name" value="FAF"/>
    <property type="match status" value="1"/>
</dbReference>
<evidence type="ECO:0000256" key="1">
    <source>
        <dbReference type="ARBA" id="ARBA00008690"/>
    </source>
</evidence>
<feature type="region of interest" description="Disordered" evidence="2">
    <location>
        <begin position="198"/>
        <end position="224"/>
    </location>
</feature>
<gene>
    <name evidence="4" type="ORF">HS088_TW08G00794</name>
</gene>
<comment type="caution">
    <text evidence="4">The sequence shown here is derived from an EMBL/GenBank/DDBJ whole genome shotgun (WGS) entry which is preliminary data.</text>
</comment>
<evidence type="ECO:0000313" key="4">
    <source>
        <dbReference type="EMBL" id="KAF5744197.1"/>
    </source>
</evidence>
<dbReference type="AlphaFoldDB" id="A0A7J7DCW9"/>
<dbReference type="InterPro" id="IPR021410">
    <property type="entry name" value="FAF"/>
</dbReference>
<dbReference type="InterPro" id="IPR046431">
    <property type="entry name" value="FAF_dom"/>
</dbReference>
<proteinExistence type="inferred from homology"/>
<evidence type="ECO:0000313" key="5">
    <source>
        <dbReference type="Proteomes" id="UP000593562"/>
    </source>
</evidence>
<dbReference type="EMBL" id="JAAARO010000008">
    <property type="protein sequence ID" value="KAF5744197.1"/>
    <property type="molecule type" value="Genomic_DNA"/>
</dbReference>
<name>A0A7J7DCW9_TRIWF</name>
<dbReference type="PANTHER" id="PTHR33155">
    <property type="entry name" value="FANTASTIC FOUR-LIKE PROTEIN (DUF3049)"/>
    <property type="match status" value="1"/>
</dbReference>
<reference evidence="4 5" key="1">
    <citation type="journal article" date="2020" name="Nat. Commun.">
        <title>Genome of Tripterygium wilfordii and identification of cytochrome P450 involved in triptolide biosynthesis.</title>
        <authorList>
            <person name="Tu L."/>
            <person name="Su P."/>
            <person name="Zhang Z."/>
            <person name="Gao L."/>
            <person name="Wang J."/>
            <person name="Hu T."/>
            <person name="Zhou J."/>
            <person name="Zhang Y."/>
            <person name="Zhao Y."/>
            <person name="Liu Y."/>
            <person name="Song Y."/>
            <person name="Tong Y."/>
            <person name="Lu Y."/>
            <person name="Yang J."/>
            <person name="Xu C."/>
            <person name="Jia M."/>
            <person name="Peters R.J."/>
            <person name="Huang L."/>
            <person name="Gao W."/>
        </authorList>
    </citation>
    <scope>NUCLEOTIDE SEQUENCE [LARGE SCALE GENOMIC DNA]</scope>
    <source>
        <strain evidence="5">cv. XIE 37</strain>
        <tissue evidence="4">Leaf</tissue>
    </source>
</reference>
<feature type="compositionally biased region" description="Acidic residues" evidence="2">
    <location>
        <begin position="202"/>
        <end position="224"/>
    </location>
</feature>
<feature type="domain" description="FAF" evidence="3">
    <location>
        <begin position="134"/>
        <end position="186"/>
    </location>
</feature>
<dbReference type="InParanoid" id="A0A7J7DCW9"/>
<organism evidence="4 5">
    <name type="scientific">Tripterygium wilfordii</name>
    <name type="common">Thunder God vine</name>
    <dbReference type="NCBI Taxonomy" id="458696"/>
    <lineage>
        <taxon>Eukaryota</taxon>
        <taxon>Viridiplantae</taxon>
        <taxon>Streptophyta</taxon>
        <taxon>Embryophyta</taxon>
        <taxon>Tracheophyta</taxon>
        <taxon>Spermatophyta</taxon>
        <taxon>Magnoliopsida</taxon>
        <taxon>eudicotyledons</taxon>
        <taxon>Gunneridae</taxon>
        <taxon>Pentapetalae</taxon>
        <taxon>rosids</taxon>
        <taxon>fabids</taxon>
        <taxon>Celastrales</taxon>
        <taxon>Celastraceae</taxon>
        <taxon>Tripterygium</taxon>
    </lineage>
</organism>
<accession>A0A7J7DCW9</accession>
<dbReference type="Proteomes" id="UP000593562">
    <property type="component" value="Unassembled WGS sequence"/>
</dbReference>
<protein>
    <recommendedName>
        <fullName evidence="3">FAF domain-containing protein</fullName>
    </recommendedName>
</protein>
<dbReference type="PANTHER" id="PTHR33155:SF8">
    <property type="entry name" value="PROTEIN FANTASTIC FOUR 1"/>
    <property type="match status" value="1"/>
</dbReference>
<sequence>MSSSVCQGLDFNVFNTSVGPSLTESEVHKEQKNLKSNDNIEVGGWSFLQSLTKTSEIENEKVYVHPLRSSSSKLSTKSLEMCTESLGNETGSNCSESSDEIHFTSSLEQLDNCESSPKYYKNWVTEKRMKCSASFPPPLTSICRTNGVQLRPHREGGRLVLKAESVSSCITYFEAERSDGRLRLRLLQNCSPDCNHDHEAKFEEEDEEEEEPDVDEIETETEEIESEKIVLDFGETEETEEVVCVGEEEENGVKVRGAMGSKKLSMTSRCKEGEHGRKELVNWESFWVASS</sequence>
<evidence type="ECO:0000259" key="3">
    <source>
        <dbReference type="Pfam" id="PF11250"/>
    </source>
</evidence>
<evidence type="ECO:0000256" key="2">
    <source>
        <dbReference type="SAM" id="MobiDB-lite"/>
    </source>
</evidence>